<keyword evidence="1" id="KW-1133">Transmembrane helix</keyword>
<dbReference type="Proteomes" id="UP000250266">
    <property type="component" value="Unassembled WGS sequence"/>
</dbReference>
<evidence type="ECO:0000313" key="2">
    <source>
        <dbReference type="EMBL" id="OCK83105.1"/>
    </source>
</evidence>
<dbReference type="AlphaFoldDB" id="A0A8E2JHR3"/>
<feature type="transmembrane region" description="Helical" evidence="1">
    <location>
        <begin position="24"/>
        <end position="46"/>
    </location>
</feature>
<protein>
    <submittedName>
        <fullName evidence="2">Uncharacterized protein</fullName>
    </submittedName>
</protein>
<proteinExistence type="predicted"/>
<keyword evidence="1" id="KW-0812">Transmembrane</keyword>
<sequence>MVLREAGRDDVKSILAFVCWERKYILNLTAWTIGMIYGYVIGTGILQISRRG</sequence>
<keyword evidence="1" id="KW-0472">Membrane</keyword>
<name>A0A8E2JHR3_9PEZI</name>
<keyword evidence="3" id="KW-1185">Reference proteome</keyword>
<organism evidence="2 3">
    <name type="scientific">Lepidopterella palustris CBS 459.81</name>
    <dbReference type="NCBI Taxonomy" id="1314670"/>
    <lineage>
        <taxon>Eukaryota</taxon>
        <taxon>Fungi</taxon>
        <taxon>Dikarya</taxon>
        <taxon>Ascomycota</taxon>
        <taxon>Pezizomycotina</taxon>
        <taxon>Dothideomycetes</taxon>
        <taxon>Pleosporomycetidae</taxon>
        <taxon>Mytilinidiales</taxon>
        <taxon>Argynnaceae</taxon>
        <taxon>Lepidopterella</taxon>
    </lineage>
</organism>
<evidence type="ECO:0000313" key="3">
    <source>
        <dbReference type="Proteomes" id="UP000250266"/>
    </source>
</evidence>
<dbReference type="EMBL" id="KV744869">
    <property type="protein sequence ID" value="OCK83105.1"/>
    <property type="molecule type" value="Genomic_DNA"/>
</dbReference>
<gene>
    <name evidence="2" type="ORF">K432DRAFT_469161</name>
</gene>
<evidence type="ECO:0000256" key="1">
    <source>
        <dbReference type="SAM" id="Phobius"/>
    </source>
</evidence>
<accession>A0A8E2JHR3</accession>
<feature type="non-terminal residue" evidence="2">
    <location>
        <position position="52"/>
    </location>
</feature>
<reference evidence="2 3" key="1">
    <citation type="journal article" date="2016" name="Nat. Commun.">
        <title>Ectomycorrhizal ecology is imprinted in the genome of the dominant symbiotic fungus Cenococcum geophilum.</title>
        <authorList>
            <consortium name="DOE Joint Genome Institute"/>
            <person name="Peter M."/>
            <person name="Kohler A."/>
            <person name="Ohm R.A."/>
            <person name="Kuo A."/>
            <person name="Krutzmann J."/>
            <person name="Morin E."/>
            <person name="Arend M."/>
            <person name="Barry K.W."/>
            <person name="Binder M."/>
            <person name="Choi C."/>
            <person name="Clum A."/>
            <person name="Copeland A."/>
            <person name="Grisel N."/>
            <person name="Haridas S."/>
            <person name="Kipfer T."/>
            <person name="LaButti K."/>
            <person name="Lindquist E."/>
            <person name="Lipzen A."/>
            <person name="Maire R."/>
            <person name="Meier B."/>
            <person name="Mihaltcheva S."/>
            <person name="Molinier V."/>
            <person name="Murat C."/>
            <person name="Poggeler S."/>
            <person name="Quandt C.A."/>
            <person name="Sperisen C."/>
            <person name="Tritt A."/>
            <person name="Tisserant E."/>
            <person name="Crous P.W."/>
            <person name="Henrissat B."/>
            <person name="Nehls U."/>
            <person name="Egli S."/>
            <person name="Spatafora J.W."/>
            <person name="Grigoriev I.V."/>
            <person name="Martin F.M."/>
        </authorList>
    </citation>
    <scope>NUCLEOTIDE SEQUENCE [LARGE SCALE GENOMIC DNA]</scope>
    <source>
        <strain evidence="2 3">CBS 459.81</strain>
    </source>
</reference>